<sequence length="118" mass="12376">MLKSKELVKMIFLSDNFSAEEKGVLGTAVATYQSTGVASFSGYERIGDYFYTLIKPLIDNEKESSGSLSSVRAAAGSRGGKAKAKKKNVANVAKVANEANVANVAKVANEANVANVAK</sequence>
<dbReference type="Proteomes" id="UP000198896">
    <property type="component" value="Unassembled WGS sequence"/>
</dbReference>
<evidence type="ECO:0000313" key="1">
    <source>
        <dbReference type="EMBL" id="SFE75417.1"/>
    </source>
</evidence>
<gene>
    <name evidence="1" type="ORF">SAMN05216245_1171</name>
</gene>
<name>A0A1I2D4D5_9FIRM</name>
<evidence type="ECO:0000313" key="2">
    <source>
        <dbReference type="Proteomes" id="UP000198896"/>
    </source>
</evidence>
<feature type="non-terminal residue" evidence="1">
    <location>
        <position position="118"/>
    </location>
</feature>
<dbReference type="EMBL" id="FONL01000017">
    <property type="protein sequence ID" value="SFE75417.1"/>
    <property type="molecule type" value="Genomic_DNA"/>
</dbReference>
<keyword evidence="2" id="KW-1185">Reference proteome</keyword>
<dbReference type="AlphaFoldDB" id="A0A1I2D4D5"/>
<protein>
    <submittedName>
        <fullName evidence="1">Uncharacterized protein</fullName>
    </submittedName>
</protein>
<reference evidence="1 2" key="1">
    <citation type="submission" date="2016-10" db="EMBL/GenBank/DDBJ databases">
        <authorList>
            <person name="de Groot N.N."/>
        </authorList>
    </citation>
    <scope>NUCLEOTIDE SEQUENCE [LARGE SCALE GENOMIC DNA]</scope>
    <source>
        <strain evidence="1 2">DSM 9236</strain>
    </source>
</reference>
<organism evidence="1 2">
    <name type="scientific">Succiniclasticum ruminis DSM 9236</name>
    <dbReference type="NCBI Taxonomy" id="1123323"/>
    <lineage>
        <taxon>Bacteria</taxon>
        <taxon>Bacillati</taxon>
        <taxon>Bacillota</taxon>
        <taxon>Negativicutes</taxon>
        <taxon>Acidaminococcales</taxon>
        <taxon>Acidaminococcaceae</taxon>
        <taxon>Succiniclasticum</taxon>
    </lineage>
</organism>
<accession>A0A1I2D4D5</accession>
<proteinExistence type="predicted"/>
<dbReference type="RefSeq" id="WP_177205998.1">
    <property type="nucleotide sequence ID" value="NZ_FONL01000017.1"/>
</dbReference>